<evidence type="ECO:0000313" key="2">
    <source>
        <dbReference type="Proteomes" id="UP000492821"/>
    </source>
</evidence>
<feature type="region of interest" description="Disordered" evidence="1">
    <location>
        <begin position="445"/>
        <end position="478"/>
    </location>
</feature>
<sequence>MSTTVSFKSNLQRLEVIVRELSKPNADVTPEMKNDLNSFVTAYHENKMNQFIKRTRDKSMPDTTVANGTKQASESCESSTLGAANELQNDVHKAADAKRASNERNEETRPLEPMKKKFRLLDGTIVNPPPDVITWAGPSSSKEDIATKQKARTTAAMALLRLDGLVTEAGILRTSLGKKSVSSSAQTETLSTECPSCVARAIVKRNAKSFSTQYDEADYDILTAFAKTNSSESSEMTVVSESQPSEPVDVKESTHPFFDKKELTETVCGILRDCFPMLNMGNIADKDQPRTATPQNVDAVCHSSTVSPVPEAQAQTAEKLSSPHPVKIKEEIPDSPDIEIVKVVNRKQKSKVAKIESAPSTPVSANTVQDHVVKNIDELAKVITEMTTKAVNATNQAPEAPAAVNSSNSSQIVYVGILGDKNGAPFLMTQNSMTNTAGQFQQNQNLAGPASSQAPAPISMPSVQQSTNAEVSNSMPMSQNSTMMHQQSYQGLMPGFPAGNNVAFNQNQQHYMSQFSSNLSITNNNTMFPPSSTMTTSTYIPPAPPPYSRKKPARKSANARPPPAMMPPQGNPYTVPGNRHPSMPPATMADASSMTQPPFNQQMQASSMHQYQQQHQMFQQHPLPIPDTAAVPQNWQPMPPNMQTLAERFRQYPQWCMNMPQNGFGPSFYQ</sequence>
<feature type="compositionally biased region" description="Polar residues" evidence="1">
    <location>
        <begin position="445"/>
        <end position="454"/>
    </location>
</feature>
<reference evidence="2" key="1">
    <citation type="journal article" date="2013" name="Genetics">
        <title>The draft genome and transcriptome of Panagrellus redivivus are shaped by the harsh demands of a free-living lifestyle.</title>
        <authorList>
            <person name="Srinivasan J."/>
            <person name="Dillman A.R."/>
            <person name="Macchietto M.G."/>
            <person name="Heikkinen L."/>
            <person name="Lakso M."/>
            <person name="Fracchia K.M."/>
            <person name="Antoshechkin I."/>
            <person name="Mortazavi A."/>
            <person name="Wong G."/>
            <person name="Sternberg P.W."/>
        </authorList>
    </citation>
    <scope>NUCLEOTIDE SEQUENCE [LARGE SCALE GENOMIC DNA]</scope>
    <source>
        <strain evidence="2">MT8872</strain>
    </source>
</reference>
<protein>
    <submittedName>
        <fullName evidence="3">DRBM domain-containing protein</fullName>
    </submittedName>
</protein>
<feature type="compositionally biased region" description="Polar residues" evidence="1">
    <location>
        <begin position="461"/>
        <end position="478"/>
    </location>
</feature>
<evidence type="ECO:0000256" key="1">
    <source>
        <dbReference type="SAM" id="MobiDB-lite"/>
    </source>
</evidence>
<name>A0A7E4UXF4_PANRE</name>
<keyword evidence="2" id="KW-1185">Reference proteome</keyword>
<organism evidence="2 3">
    <name type="scientific">Panagrellus redivivus</name>
    <name type="common">Microworm</name>
    <dbReference type="NCBI Taxonomy" id="6233"/>
    <lineage>
        <taxon>Eukaryota</taxon>
        <taxon>Metazoa</taxon>
        <taxon>Ecdysozoa</taxon>
        <taxon>Nematoda</taxon>
        <taxon>Chromadorea</taxon>
        <taxon>Rhabditida</taxon>
        <taxon>Tylenchina</taxon>
        <taxon>Panagrolaimomorpha</taxon>
        <taxon>Panagrolaimoidea</taxon>
        <taxon>Panagrolaimidae</taxon>
        <taxon>Panagrellus</taxon>
    </lineage>
</organism>
<dbReference type="WBParaSite" id="Pan_g13995.t1">
    <property type="protein sequence ID" value="Pan_g13995.t1"/>
    <property type="gene ID" value="Pan_g13995"/>
</dbReference>
<proteinExistence type="predicted"/>
<feature type="region of interest" description="Disordered" evidence="1">
    <location>
        <begin position="534"/>
        <end position="569"/>
    </location>
</feature>
<feature type="compositionally biased region" description="Pro residues" evidence="1">
    <location>
        <begin position="560"/>
        <end position="569"/>
    </location>
</feature>
<accession>A0A7E4UXF4</accession>
<reference evidence="3" key="2">
    <citation type="submission" date="2020-10" db="UniProtKB">
        <authorList>
            <consortium name="WormBaseParasite"/>
        </authorList>
    </citation>
    <scope>IDENTIFICATION</scope>
</reference>
<feature type="compositionally biased region" description="Basic and acidic residues" evidence="1">
    <location>
        <begin position="89"/>
        <end position="111"/>
    </location>
</feature>
<feature type="region of interest" description="Disordered" evidence="1">
    <location>
        <begin position="84"/>
        <end position="111"/>
    </location>
</feature>
<dbReference type="AlphaFoldDB" id="A0A7E4UXF4"/>
<dbReference type="Proteomes" id="UP000492821">
    <property type="component" value="Unassembled WGS sequence"/>
</dbReference>
<evidence type="ECO:0000313" key="3">
    <source>
        <dbReference type="WBParaSite" id="Pan_g13995.t1"/>
    </source>
</evidence>